<dbReference type="Proteomes" id="UP000509510">
    <property type="component" value="Chromosome II"/>
</dbReference>
<feature type="region of interest" description="Disordered" evidence="1">
    <location>
        <begin position="244"/>
        <end position="280"/>
    </location>
</feature>
<organism evidence="3 4">
    <name type="scientific">Talaromyces rugulosus</name>
    <name type="common">Penicillium rugulosum</name>
    <dbReference type="NCBI Taxonomy" id="121627"/>
    <lineage>
        <taxon>Eukaryota</taxon>
        <taxon>Fungi</taxon>
        <taxon>Dikarya</taxon>
        <taxon>Ascomycota</taxon>
        <taxon>Pezizomycotina</taxon>
        <taxon>Eurotiomycetes</taxon>
        <taxon>Eurotiomycetidae</taxon>
        <taxon>Eurotiales</taxon>
        <taxon>Trichocomaceae</taxon>
        <taxon>Talaromyces</taxon>
        <taxon>Talaromyces sect. Islandici</taxon>
    </lineage>
</organism>
<dbReference type="KEGG" id="trg:TRUGW13939_03627"/>
<proteinExistence type="predicted"/>
<feature type="compositionally biased region" description="Polar residues" evidence="1">
    <location>
        <begin position="245"/>
        <end position="260"/>
    </location>
</feature>
<dbReference type="GeneID" id="55991130"/>
<gene>
    <name evidence="3" type="ORF">TRUGW13939_03627</name>
</gene>
<dbReference type="Pfam" id="PF04194">
    <property type="entry name" value="PDCD2_C"/>
    <property type="match status" value="1"/>
</dbReference>
<feature type="compositionally biased region" description="Low complexity" evidence="1">
    <location>
        <begin position="154"/>
        <end position="173"/>
    </location>
</feature>
<accession>A0A7H8QRJ7</accession>
<reference evidence="4" key="1">
    <citation type="submission" date="2020-06" db="EMBL/GenBank/DDBJ databases">
        <title>A chromosome-scale genome assembly of Talaromyces rugulosus W13939.</title>
        <authorList>
            <person name="Wang B."/>
            <person name="Guo L."/>
            <person name="Ye K."/>
            <person name="Wang L."/>
        </authorList>
    </citation>
    <scope>NUCLEOTIDE SEQUENCE [LARGE SCALE GENOMIC DNA]</scope>
    <source>
        <strain evidence="4">W13939</strain>
    </source>
</reference>
<dbReference type="OrthoDB" id="443682at2759"/>
<protein>
    <recommendedName>
        <fullName evidence="2">Programmed cell death protein 2 C-terminal domain-containing protein</fullName>
    </recommendedName>
</protein>
<evidence type="ECO:0000313" key="3">
    <source>
        <dbReference type="EMBL" id="QKX56522.1"/>
    </source>
</evidence>
<dbReference type="RefSeq" id="XP_035342700.1">
    <property type="nucleotide sequence ID" value="XM_035486807.1"/>
</dbReference>
<dbReference type="PANTHER" id="PTHR47524:SF1">
    <property type="entry name" value="20S RRNA ACCUMULATION PROTEIN 4"/>
    <property type="match status" value="1"/>
</dbReference>
<keyword evidence="4" id="KW-1185">Reference proteome</keyword>
<dbReference type="InterPro" id="IPR007320">
    <property type="entry name" value="PDCD2_C"/>
</dbReference>
<feature type="domain" description="Programmed cell death protein 2 C-terminal" evidence="2">
    <location>
        <begin position="286"/>
        <end position="410"/>
    </location>
</feature>
<evidence type="ECO:0000313" key="4">
    <source>
        <dbReference type="Proteomes" id="UP000509510"/>
    </source>
</evidence>
<evidence type="ECO:0000256" key="1">
    <source>
        <dbReference type="SAM" id="MobiDB-lite"/>
    </source>
</evidence>
<feature type="compositionally biased region" description="Polar residues" evidence="1">
    <location>
        <begin position="115"/>
        <end position="127"/>
    </location>
</feature>
<feature type="region of interest" description="Disordered" evidence="1">
    <location>
        <begin position="112"/>
        <end position="193"/>
    </location>
</feature>
<dbReference type="GO" id="GO:0005737">
    <property type="term" value="C:cytoplasm"/>
    <property type="evidence" value="ECO:0007669"/>
    <property type="project" value="InterPro"/>
</dbReference>
<name>A0A7H8QRJ7_TALRU</name>
<evidence type="ECO:0000259" key="2">
    <source>
        <dbReference type="Pfam" id="PF04194"/>
    </source>
</evidence>
<dbReference type="AlphaFoldDB" id="A0A7H8QRJ7"/>
<dbReference type="PANTHER" id="PTHR47524">
    <property type="entry name" value="20S RRNA ACCUMULATION PROTEIN 4"/>
    <property type="match status" value="1"/>
</dbReference>
<dbReference type="EMBL" id="CP055899">
    <property type="protein sequence ID" value="QKX56522.1"/>
    <property type="molecule type" value="Genomic_DNA"/>
</dbReference>
<sequence>MDPYDSDSSGLEDAGDYTETGVLLGYASTEPTDDTISHLGGWPTWLDESTPPPGDLAKCKVCNDPMLLLLQLNGDLPEHFPEEERRLYIFGCPKKTCNRKPGSVRALRGIKRFKVQSSKQTPANNSQTESSKTTTTEKPDLGSALFGTGSSVLTSNVNPFSTSSSSQSQNNPFAPLPSASTLAAKPPQNPAVNSLSETFASKLRVSDPAPEPKVAAGPVLPWPAQSDFLTPYTEYHLDAEYETLSRPSSPTIPANTTIENIETEDSSKGGGASDSKDTNTFESSVDKSFLRFSTRLGHNPEQVLRYEFRGTPLLYSDTDAVAKLFPQPSQQQTRPRFPRCDSCGSERVFELQLVPHTIAVLEDGREGIGLGKDDAGMEWGTIILSVCAADCGTSEGSQVGWREEWVGVQWEETK</sequence>
<dbReference type="GO" id="GO:0030490">
    <property type="term" value="P:maturation of SSU-rRNA"/>
    <property type="evidence" value="ECO:0007669"/>
    <property type="project" value="TreeGrafter"/>
</dbReference>